<organism evidence="1 2">
    <name type="scientific">Pseudoalteromonas phenolica</name>
    <dbReference type="NCBI Taxonomy" id="161398"/>
    <lineage>
        <taxon>Bacteria</taxon>
        <taxon>Pseudomonadati</taxon>
        <taxon>Pseudomonadota</taxon>
        <taxon>Gammaproteobacteria</taxon>
        <taxon>Alteromonadales</taxon>
        <taxon>Pseudoalteromonadaceae</taxon>
        <taxon>Pseudoalteromonas</taxon>
    </lineage>
</organism>
<sequence>MSVFASFKLLKEDMESLGWVIEAFPFKYKSYSYVVLAKLYQRHERKPKFALMKAEFIRQDDASINKTFPVNSAGFDTTPKELREFFGIEYGSNIGDILKQFNEYFAQFIPEQVTLNKPDLLKDSMVRSLSESDSEDPNRLYCFDARRNGGDGKRTQFNDNKTRLLRPTLYSLLKDEQTVSFFYSSDPHQEESDEQILTKFSQRKAKVI</sequence>
<reference evidence="2" key="1">
    <citation type="submission" date="2015-11" db="EMBL/GenBank/DDBJ databases">
        <authorList>
            <person name="Kim K.M."/>
        </authorList>
    </citation>
    <scope>NUCLEOTIDE SEQUENCE [LARGE SCALE GENOMIC DNA]</scope>
    <source>
        <strain evidence="2">KCTC 12086</strain>
    </source>
</reference>
<dbReference type="OrthoDB" id="9802617at2"/>
<keyword evidence="2" id="KW-1185">Reference proteome</keyword>
<proteinExistence type="predicted"/>
<dbReference type="EMBL" id="CP013187">
    <property type="protein sequence ID" value="ALO42759.1"/>
    <property type="molecule type" value="Genomic_DNA"/>
</dbReference>
<dbReference type="AlphaFoldDB" id="A0A0S2K2M8"/>
<accession>A0A0S2K2M8</accession>
<gene>
    <name evidence="1" type="ORF">PP2015_2262</name>
</gene>
<dbReference type="RefSeq" id="WP_058030466.1">
    <property type="nucleotide sequence ID" value="NZ_CP013187.1"/>
</dbReference>
<dbReference type="Pfam" id="PF19503">
    <property type="entry name" value="DUF6037"/>
    <property type="match status" value="1"/>
</dbReference>
<dbReference type="KEGG" id="pphe:PP2015_2262"/>
<dbReference type="STRING" id="161398.PP2015_2262"/>
<evidence type="ECO:0000313" key="1">
    <source>
        <dbReference type="EMBL" id="ALO42759.1"/>
    </source>
</evidence>
<name>A0A0S2K2M8_9GAMM</name>
<protein>
    <submittedName>
        <fullName evidence="1">Uncharacterized protein</fullName>
    </submittedName>
</protein>
<dbReference type="PATRIC" id="fig|161398.10.peg.2304"/>
<dbReference type="InterPro" id="IPR046100">
    <property type="entry name" value="DUF6037"/>
</dbReference>
<dbReference type="Proteomes" id="UP000061457">
    <property type="component" value="Chromosome I"/>
</dbReference>
<evidence type="ECO:0000313" key="2">
    <source>
        <dbReference type="Proteomes" id="UP000061457"/>
    </source>
</evidence>